<dbReference type="Proteomes" id="UP001055712">
    <property type="component" value="Unassembled WGS sequence"/>
</dbReference>
<organism evidence="1 2">
    <name type="scientific">Chlorella vulgaris</name>
    <name type="common">Green alga</name>
    <dbReference type="NCBI Taxonomy" id="3077"/>
    <lineage>
        <taxon>Eukaryota</taxon>
        <taxon>Viridiplantae</taxon>
        <taxon>Chlorophyta</taxon>
        <taxon>core chlorophytes</taxon>
        <taxon>Trebouxiophyceae</taxon>
        <taxon>Chlorellales</taxon>
        <taxon>Chlorellaceae</taxon>
        <taxon>Chlorella clade</taxon>
        <taxon>Chlorella</taxon>
    </lineage>
</organism>
<reference evidence="1" key="1">
    <citation type="journal article" date="2019" name="Plant J.">
        <title>Chlorella vulgaris genome assembly and annotation reveals the molecular basis for metabolic acclimation to high light conditions.</title>
        <authorList>
            <person name="Cecchin M."/>
            <person name="Marcolungo L."/>
            <person name="Rossato M."/>
            <person name="Girolomoni L."/>
            <person name="Cosentino E."/>
            <person name="Cuine S."/>
            <person name="Li-Beisson Y."/>
            <person name="Delledonne M."/>
            <person name="Ballottari M."/>
        </authorList>
    </citation>
    <scope>NUCLEOTIDE SEQUENCE</scope>
    <source>
        <strain evidence="1">211/11P</strain>
    </source>
</reference>
<evidence type="ECO:0000313" key="2">
    <source>
        <dbReference type="Proteomes" id="UP001055712"/>
    </source>
</evidence>
<dbReference type="AlphaFoldDB" id="A0A9D4TTQ6"/>
<sequence length="120" mass="13737">MFIVSALRRVFRPREQRYAGIVVERINDQEFAVGYPYNGKVYNIWDLRTEQEAHLVCDMLALKEAFDAQLNITSPRPPGAADAAPLVDACCAQQQALILQPQRSCFCWLTWKQLDPETVH</sequence>
<protein>
    <submittedName>
        <fullName evidence="1">Uncharacterized protein</fullName>
    </submittedName>
</protein>
<dbReference type="EMBL" id="SIDB01000003">
    <property type="protein sequence ID" value="KAI3434629.1"/>
    <property type="molecule type" value="Genomic_DNA"/>
</dbReference>
<reference evidence="1" key="2">
    <citation type="submission" date="2020-11" db="EMBL/GenBank/DDBJ databases">
        <authorList>
            <person name="Cecchin M."/>
            <person name="Marcolungo L."/>
            <person name="Rossato M."/>
            <person name="Girolomoni L."/>
            <person name="Cosentino E."/>
            <person name="Cuine S."/>
            <person name="Li-Beisson Y."/>
            <person name="Delledonne M."/>
            <person name="Ballottari M."/>
        </authorList>
    </citation>
    <scope>NUCLEOTIDE SEQUENCE</scope>
    <source>
        <strain evidence="1">211/11P</strain>
        <tissue evidence="1">Whole cell</tissue>
    </source>
</reference>
<evidence type="ECO:0000313" key="1">
    <source>
        <dbReference type="EMBL" id="KAI3434629.1"/>
    </source>
</evidence>
<accession>A0A9D4TTQ6</accession>
<comment type="caution">
    <text evidence="1">The sequence shown here is derived from an EMBL/GenBank/DDBJ whole genome shotgun (WGS) entry which is preliminary data.</text>
</comment>
<name>A0A9D4TTQ6_CHLVU</name>
<proteinExistence type="predicted"/>
<gene>
    <name evidence="1" type="ORF">D9Q98_002696</name>
</gene>
<keyword evidence="2" id="KW-1185">Reference proteome</keyword>